<reference evidence="3 4" key="1">
    <citation type="submission" date="2019-04" db="EMBL/GenBank/DDBJ databases">
        <title>Flavobacterium sp. GS03.</title>
        <authorList>
            <person name="Kim H."/>
        </authorList>
    </citation>
    <scope>NUCLEOTIDE SEQUENCE [LARGE SCALE GENOMIC DNA]</scope>
    <source>
        <strain evidence="3 4">GS03</strain>
    </source>
</reference>
<dbReference type="PROSITE" id="PS50110">
    <property type="entry name" value="RESPONSE_REGULATORY"/>
    <property type="match status" value="1"/>
</dbReference>
<dbReference type="Proteomes" id="UP000296862">
    <property type="component" value="Chromosome"/>
</dbReference>
<dbReference type="KEGG" id="fsn:GS03_00458"/>
<dbReference type="AlphaFoldDB" id="A0A4P7PSZ7"/>
<dbReference type="InterPro" id="IPR001789">
    <property type="entry name" value="Sig_transdc_resp-reg_receiver"/>
</dbReference>
<evidence type="ECO:0000313" key="3">
    <source>
        <dbReference type="EMBL" id="QBZ96973.1"/>
    </source>
</evidence>
<evidence type="ECO:0000313" key="4">
    <source>
        <dbReference type="Proteomes" id="UP000296862"/>
    </source>
</evidence>
<keyword evidence="4" id="KW-1185">Reference proteome</keyword>
<protein>
    <recommendedName>
        <fullName evidence="2">Response regulatory domain-containing protein</fullName>
    </recommendedName>
</protein>
<dbReference type="InterPro" id="IPR011006">
    <property type="entry name" value="CheY-like_superfamily"/>
</dbReference>
<dbReference type="OrthoDB" id="651456at2"/>
<dbReference type="EMBL" id="CP038810">
    <property type="protein sequence ID" value="QBZ96973.1"/>
    <property type="molecule type" value="Genomic_DNA"/>
</dbReference>
<dbReference type="PANTHER" id="PTHR45566">
    <property type="entry name" value="HTH-TYPE TRANSCRIPTIONAL REGULATOR YHJB-RELATED"/>
    <property type="match status" value="1"/>
</dbReference>
<dbReference type="InterPro" id="IPR051015">
    <property type="entry name" value="EvgA-like"/>
</dbReference>
<organism evidence="3 4">
    <name type="scientific">Flavobacterium sangjuense</name>
    <dbReference type="NCBI Taxonomy" id="2518177"/>
    <lineage>
        <taxon>Bacteria</taxon>
        <taxon>Pseudomonadati</taxon>
        <taxon>Bacteroidota</taxon>
        <taxon>Flavobacteriia</taxon>
        <taxon>Flavobacteriales</taxon>
        <taxon>Flavobacteriaceae</taxon>
        <taxon>Flavobacterium</taxon>
    </lineage>
</organism>
<evidence type="ECO:0000259" key="2">
    <source>
        <dbReference type="PROSITE" id="PS50110"/>
    </source>
</evidence>
<name>A0A4P7PSZ7_9FLAO</name>
<feature type="domain" description="Response regulatory" evidence="2">
    <location>
        <begin position="4"/>
        <end position="131"/>
    </location>
</feature>
<dbReference type="GO" id="GO:0000160">
    <property type="term" value="P:phosphorelay signal transduction system"/>
    <property type="evidence" value="ECO:0007669"/>
    <property type="project" value="InterPro"/>
</dbReference>
<evidence type="ECO:0000256" key="1">
    <source>
        <dbReference type="PROSITE-ProRule" id="PRU00169"/>
    </source>
</evidence>
<proteinExistence type="predicted"/>
<dbReference type="Pfam" id="PF00072">
    <property type="entry name" value="Response_reg"/>
    <property type="match status" value="1"/>
</dbReference>
<dbReference type="PANTHER" id="PTHR45566:SF1">
    <property type="entry name" value="HTH-TYPE TRANSCRIPTIONAL REGULATOR YHJB-RELATED"/>
    <property type="match status" value="1"/>
</dbReference>
<dbReference type="RefSeq" id="WP_136150951.1">
    <property type="nucleotide sequence ID" value="NZ_CP038810.1"/>
</dbReference>
<gene>
    <name evidence="3" type="ORF">GS03_00458</name>
</gene>
<dbReference type="SMART" id="SM00448">
    <property type="entry name" value="REC"/>
    <property type="match status" value="1"/>
</dbReference>
<accession>A0A4P7PSZ7</accession>
<feature type="modified residue" description="4-aspartylphosphate" evidence="1">
    <location>
        <position position="59"/>
    </location>
</feature>
<keyword evidence="1" id="KW-0597">Phosphoprotein</keyword>
<dbReference type="SUPFAM" id="SSF52172">
    <property type="entry name" value="CheY-like"/>
    <property type="match status" value="1"/>
</dbReference>
<dbReference type="Gene3D" id="3.40.50.2300">
    <property type="match status" value="1"/>
</dbReference>
<sequence length="218" mass="24807">MELQVLMVDDHPPIIEGYRSILAYNSYGYTLNTIAAHSCEEAYNTIFQVKYPFDIVFLDLTLPPFLEKNLNTGDDLIPVVRKQHPNAKIVILTSHYESIVLFKIIKEHNPDGILVKSDFQAQELIKAFDVVVKGGTYFSETVLHHQKSWGEKNKVMDSYNRQILSLLAQGVKTKNFPDLLHLSKSAIDKRKAILKQLLGIDKGNDEDILKEARKQGLI</sequence>